<sequence>MLRRTRDKPLLADFISAKSDEHQREESEDEVESVVEEMKELEIEIGDTKKRKVKGDSPREAKKKRITAMATKALDRYTNDARYHFLHDMVADLFAYILKADLQFLKSNEVGNISTLQSGVLLLILL</sequence>
<comment type="caution">
    <text evidence="3">The sequence shown here is derived from an EMBL/GenBank/DDBJ whole genome shotgun (WGS) entry which is preliminary data.</text>
</comment>
<dbReference type="OrthoDB" id="1716605at2759"/>
<feature type="domain" description="DUF2828" evidence="2">
    <location>
        <begin position="20"/>
        <end position="109"/>
    </location>
</feature>
<name>A0A7J7L5R2_9MAGN</name>
<dbReference type="AlphaFoldDB" id="A0A7J7L5R2"/>
<proteinExistence type="predicted"/>
<dbReference type="InterPro" id="IPR011205">
    <property type="entry name" value="UCP015417_vWA"/>
</dbReference>
<feature type="coiled-coil region" evidence="1">
    <location>
        <begin position="17"/>
        <end position="51"/>
    </location>
</feature>
<evidence type="ECO:0000259" key="2">
    <source>
        <dbReference type="Pfam" id="PF11443"/>
    </source>
</evidence>
<protein>
    <recommendedName>
        <fullName evidence="2">DUF2828 domain-containing protein</fullName>
    </recommendedName>
</protein>
<organism evidence="3 4">
    <name type="scientific">Kingdonia uniflora</name>
    <dbReference type="NCBI Taxonomy" id="39325"/>
    <lineage>
        <taxon>Eukaryota</taxon>
        <taxon>Viridiplantae</taxon>
        <taxon>Streptophyta</taxon>
        <taxon>Embryophyta</taxon>
        <taxon>Tracheophyta</taxon>
        <taxon>Spermatophyta</taxon>
        <taxon>Magnoliopsida</taxon>
        <taxon>Ranunculales</taxon>
        <taxon>Circaeasteraceae</taxon>
        <taxon>Kingdonia</taxon>
    </lineage>
</organism>
<reference evidence="3 4" key="1">
    <citation type="journal article" date="2020" name="IScience">
        <title>Genome Sequencing of the Endangered Kingdonia uniflora (Circaeasteraceae, Ranunculales) Reveals Potential Mechanisms of Evolutionary Specialization.</title>
        <authorList>
            <person name="Sun Y."/>
            <person name="Deng T."/>
            <person name="Zhang A."/>
            <person name="Moore M.J."/>
            <person name="Landis J.B."/>
            <person name="Lin N."/>
            <person name="Zhang H."/>
            <person name="Zhang X."/>
            <person name="Huang J."/>
            <person name="Zhang X."/>
            <person name="Sun H."/>
            <person name="Wang H."/>
        </authorList>
    </citation>
    <scope>NUCLEOTIDE SEQUENCE [LARGE SCALE GENOMIC DNA]</scope>
    <source>
        <strain evidence="3">TB1705</strain>
        <tissue evidence="3">Leaf</tissue>
    </source>
</reference>
<dbReference type="PANTHER" id="PTHR31373:SF17">
    <property type="entry name" value="OS06G0652100 PROTEIN"/>
    <property type="match status" value="1"/>
</dbReference>
<gene>
    <name evidence="3" type="ORF">GIB67_041854</name>
</gene>
<dbReference type="InterPro" id="IPR058580">
    <property type="entry name" value="DUF2828"/>
</dbReference>
<evidence type="ECO:0000313" key="4">
    <source>
        <dbReference type="Proteomes" id="UP000541444"/>
    </source>
</evidence>
<keyword evidence="1" id="KW-0175">Coiled coil</keyword>
<dbReference type="Pfam" id="PF11443">
    <property type="entry name" value="DUF2828"/>
    <property type="match status" value="1"/>
</dbReference>
<dbReference type="PANTHER" id="PTHR31373">
    <property type="entry name" value="OS06G0652100 PROTEIN"/>
    <property type="match status" value="1"/>
</dbReference>
<dbReference type="Proteomes" id="UP000541444">
    <property type="component" value="Unassembled WGS sequence"/>
</dbReference>
<evidence type="ECO:0000256" key="1">
    <source>
        <dbReference type="SAM" id="Coils"/>
    </source>
</evidence>
<accession>A0A7J7L5R2</accession>
<evidence type="ECO:0000313" key="3">
    <source>
        <dbReference type="EMBL" id="KAF6137981.1"/>
    </source>
</evidence>
<dbReference type="EMBL" id="JACGCM010002618">
    <property type="protein sequence ID" value="KAF6137981.1"/>
    <property type="molecule type" value="Genomic_DNA"/>
</dbReference>
<keyword evidence="4" id="KW-1185">Reference proteome</keyword>